<dbReference type="Proteomes" id="UP001156140">
    <property type="component" value="Unassembled WGS sequence"/>
</dbReference>
<keyword evidence="1" id="KW-0472">Membrane</keyword>
<keyword evidence="1" id="KW-1133">Transmembrane helix</keyword>
<name>A0AA41QQE9_9HYPH</name>
<sequence>MQQNPLATILAQAGAPLLKTLVTTTLPPPFNALGGVVVDTVANQLGVEPTPEAIARQYEVDPEATTAVIQAVEANPDAILAGVEQQRATNELLQAEMKEPLWTWAWRPLGMYGLGVLWFWNIIVLHLLNWWWKSALPPTDLPTLLTLSGLYMGLYMGGHTVKDFVAKKWGGDLIDRIAGAR</sequence>
<dbReference type="EMBL" id="JALAZD010000004">
    <property type="protein sequence ID" value="MCI0129121.1"/>
    <property type="molecule type" value="Genomic_DNA"/>
</dbReference>
<reference evidence="2" key="1">
    <citation type="submission" date="2022-03" db="EMBL/GenBank/DDBJ databases">
        <title>The complete genome sequence of a Methyloterrigena soli.</title>
        <authorList>
            <person name="Zi Z."/>
        </authorList>
    </citation>
    <scope>NUCLEOTIDE SEQUENCE</scope>
    <source>
        <strain evidence="2">M48</strain>
    </source>
</reference>
<dbReference type="RefSeq" id="WP_281737086.1">
    <property type="nucleotide sequence ID" value="NZ_JAKETQ010000004.1"/>
</dbReference>
<evidence type="ECO:0000313" key="3">
    <source>
        <dbReference type="Proteomes" id="UP001156140"/>
    </source>
</evidence>
<accession>A0AA41QQE9</accession>
<keyword evidence="1" id="KW-0812">Transmembrane</keyword>
<feature type="transmembrane region" description="Helical" evidence="1">
    <location>
        <begin position="144"/>
        <end position="161"/>
    </location>
</feature>
<dbReference type="AlphaFoldDB" id="A0AA41QQE9"/>
<keyword evidence="3" id="KW-1185">Reference proteome</keyword>
<feature type="transmembrane region" description="Helical" evidence="1">
    <location>
        <begin position="109"/>
        <end position="132"/>
    </location>
</feature>
<organism evidence="2 3">
    <name type="scientific">Paradevosia shaoguanensis</name>
    <dbReference type="NCBI Taxonomy" id="1335043"/>
    <lineage>
        <taxon>Bacteria</taxon>
        <taxon>Pseudomonadati</taxon>
        <taxon>Pseudomonadota</taxon>
        <taxon>Alphaproteobacteria</taxon>
        <taxon>Hyphomicrobiales</taxon>
        <taxon>Devosiaceae</taxon>
        <taxon>Paradevosia</taxon>
    </lineage>
</organism>
<protein>
    <recommendedName>
        <fullName evidence="4">Holin of 3TMs, for gene-transfer release</fullName>
    </recommendedName>
</protein>
<evidence type="ECO:0000256" key="1">
    <source>
        <dbReference type="SAM" id="Phobius"/>
    </source>
</evidence>
<evidence type="ECO:0000313" key="2">
    <source>
        <dbReference type="EMBL" id="MCI0129121.1"/>
    </source>
</evidence>
<comment type="caution">
    <text evidence="2">The sequence shown here is derived from an EMBL/GenBank/DDBJ whole genome shotgun (WGS) entry which is preliminary data.</text>
</comment>
<gene>
    <name evidence="2" type="ORF">ML536_19995</name>
</gene>
<proteinExistence type="predicted"/>
<evidence type="ECO:0008006" key="4">
    <source>
        <dbReference type="Google" id="ProtNLM"/>
    </source>
</evidence>